<reference evidence="1" key="1">
    <citation type="submission" date="2020-02" db="EMBL/GenBank/DDBJ databases">
        <authorList>
            <person name="Meier V. D."/>
        </authorList>
    </citation>
    <scope>NUCLEOTIDE SEQUENCE</scope>
    <source>
        <strain evidence="1">AVDCRST_MAG61</strain>
    </source>
</reference>
<name>A0A6J4KZN1_9ACTN</name>
<proteinExistence type="predicted"/>
<dbReference type="EMBL" id="CADCTT010000279">
    <property type="protein sequence ID" value="CAA9318167.1"/>
    <property type="molecule type" value="Genomic_DNA"/>
</dbReference>
<sequence length="78" mass="8140">MSDSRTIQLGGEDYVVQPGDGVLKVGRPTGDDVTWLDDVDLGLLSADARAAVERGELSDSSLELALLGVVRAQADRGA</sequence>
<evidence type="ECO:0000313" key="1">
    <source>
        <dbReference type="EMBL" id="CAA9318167.1"/>
    </source>
</evidence>
<gene>
    <name evidence="1" type="ORF">AVDCRST_MAG61-2127</name>
</gene>
<accession>A0A6J4KZN1</accession>
<protein>
    <submittedName>
        <fullName evidence="1">Uncharacterized protein</fullName>
    </submittedName>
</protein>
<dbReference type="AlphaFoldDB" id="A0A6J4KZN1"/>
<organism evidence="1">
    <name type="scientific">uncultured Friedmanniella sp</name>
    <dbReference type="NCBI Taxonomy" id="335381"/>
    <lineage>
        <taxon>Bacteria</taxon>
        <taxon>Bacillati</taxon>
        <taxon>Actinomycetota</taxon>
        <taxon>Actinomycetes</taxon>
        <taxon>Propionibacteriales</taxon>
        <taxon>Nocardioidaceae</taxon>
        <taxon>Friedmanniella</taxon>
        <taxon>environmental samples</taxon>
    </lineage>
</organism>